<evidence type="ECO:0000256" key="5">
    <source>
        <dbReference type="HAMAP-Rule" id="MF_00376"/>
    </source>
</evidence>
<evidence type="ECO:0000313" key="8">
    <source>
        <dbReference type="Proteomes" id="UP001500359"/>
    </source>
</evidence>
<dbReference type="NCBIfam" id="TIGR00152">
    <property type="entry name" value="dephospho-CoA kinase"/>
    <property type="match status" value="1"/>
</dbReference>
<dbReference type="EMBL" id="BAAAFD010000010">
    <property type="protein sequence ID" value="GAA0859119.1"/>
    <property type="molecule type" value="Genomic_DNA"/>
</dbReference>
<keyword evidence="5" id="KW-0808">Transferase</keyword>
<evidence type="ECO:0000313" key="7">
    <source>
        <dbReference type="EMBL" id="GAA0859119.1"/>
    </source>
</evidence>
<organism evidence="7 8">
    <name type="scientific">Aliiglaciecola litoralis</name>
    <dbReference type="NCBI Taxonomy" id="582857"/>
    <lineage>
        <taxon>Bacteria</taxon>
        <taxon>Pseudomonadati</taxon>
        <taxon>Pseudomonadota</taxon>
        <taxon>Gammaproteobacteria</taxon>
        <taxon>Alteromonadales</taxon>
        <taxon>Alteromonadaceae</taxon>
        <taxon>Aliiglaciecola</taxon>
    </lineage>
</organism>
<comment type="function">
    <text evidence="5">Catalyzes the phosphorylation of the 3'-hydroxyl group of dephosphocoenzyme A to form coenzyme A.</text>
</comment>
<sequence length="202" mass="22142">MSDFIVGITGGIGSGKTAVSDRFAKLGIDIVDADIVAREVVAPDSQAVAEIAAHFGPNALLSDGNLDRMYLRQAVFSSPSDKTWLDNLLHPLIRQQMLTQVKQATSAYCILSVPLLIENQLTSMVDRTLVVDVDEATQLARASSRDLQTETQIKNIMAHQASRAERLSHADDVIDNSGPEDQLDPQVQKLHQLYLKLSQVQH</sequence>
<comment type="pathway">
    <text evidence="5">Cofactor biosynthesis; coenzyme A biosynthesis; CoA from (R)-pantothenate: step 5/5.</text>
</comment>
<proteinExistence type="inferred from homology"/>
<dbReference type="SUPFAM" id="SSF52540">
    <property type="entry name" value="P-loop containing nucleoside triphosphate hydrolases"/>
    <property type="match status" value="1"/>
</dbReference>
<evidence type="ECO:0000256" key="3">
    <source>
        <dbReference type="ARBA" id="ARBA00022840"/>
    </source>
</evidence>
<dbReference type="Pfam" id="PF01121">
    <property type="entry name" value="CoaE"/>
    <property type="match status" value="1"/>
</dbReference>
<keyword evidence="2 5" id="KW-0547">Nucleotide-binding</keyword>
<comment type="subcellular location">
    <subcellularLocation>
        <location evidence="5">Cytoplasm</location>
    </subcellularLocation>
</comment>
<accession>A0ABN1LQR9</accession>
<feature type="binding site" evidence="5">
    <location>
        <begin position="13"/>
        <end position="18"/>
    </location>
    <ligand>
        <name>ATP</name>
        <dbReference type="ChEBI" id="CHEBI:30616"/>
    </ligand>
</feature>
<protein>
    <recommendedName>
        <fullName evidence="5 6">Dephospho-CoA kinase</fullName>
        <ecNumber evidence="5 6">2.7.1.24</ecNumber>
    </recommendedName>
    <alternativeName>
        <fullName evidence="5">Dephosphocoenzyme A kinase</fullName>
    </alternativeName>
</protein>
<evidence type="ECO:0000256" key="2">
    <source>
        <dbReference type="ARBA" id="ARBA00022741"/>
    </source>
</evidence>
<name>A0ABN1LQR9_9ALTE</name>
<evidence type="ECO:0000256" key="1">
    <source>
        <dbReference type="ARBA" id="ARBA00009018"/>
    </source>
</evidence>
<dbReference type="RefSeq" id="WP_343861668.1">
    <property type="nucleotide sequence ID" value="NZ_BAAAFD010000010.1"/>
</dbReference>
<dbReference type="EC" id="2.7.1.24" evidence="5 6"/>
<reference evidence="7 8" key="1">
    <citation type="journal article" date="2019" name="Int. J. Syst. Evol. Microbiol.">
        <title>The Global Catalogue of Microorganisms (GCM) 10K type strain sequencing project: providing services to taxonomists for standard genome sequencing and annotation.</title>
        <authorList>
            <consortium name="The Broad Institute Genomics Platform"/>
            <consortium name="The Broad Institute Genome Sequencing Center for Infectious Disease"/>
            <person name="Wu L."/>
            <person name="Ma J."/>
        </authorList>
    </citation>
    <scope>NUCLEOTIDE SEQUENCE [LARGE SCALE GENOMIC DNA]</scope>
    <source>
        <strain evidence="7 8">JCM 15896</strain>
    </source>
</reference>
<dbReference type="InterPro" id="IPR027417">
    <property type="entry name" value="P-loop_NTPase"/>
</dbReference>
<dbReference type="Gene3D" id="3.40.50.300">
    <property type="entry name" value="P-loop containing nucleotide triphosphate hydrolases"/>
    <property type="match status" value="1"/>
</dbReference>
<evidence type="ECO:0000256" key="4">
    <source>
        <dbReference type="ARBA" id="ARBA00022993"/>
    </source>
</evidence>
<keyword evidence="8" id="KW-1185">Reference proteome</keyword>
<keyword evidence="3 5" id="KW-0067">ATP-binding</keyword>
<comment type="caution">
    <text evidence="7">The sequence shown here is derived from an EMBL/GenBank/DDBJ whole genome shotgun (WGS) entry which is preliminary data.</text>
</comment>
<dbReference type="CDD" id="cd02022">
    <property type="entry name" value="DPCK"/>
    <property type="match status" value="1"/>
</dbReference>
<comment type="catalytic activity">
    <reaction evidence="5">
        <text>3'-dephospho-CoA + ATP = ADP + CoA + H(+)</text>
        <dbReference type="Rhea" id="RHEA:18245"/>
        <dbReference type="ChEBI" id="CHEBI:15378"/>
        <dbReference type="ChEBI" id="CHEBI:30616"/>
        <dbReference type="ChEBI" id="CHEBI:57287"/>
        <dbReference type="ChEBI" id="CHEBI:57328"/>
        <dbReference type="ChEBI" id="CHEBI:456216"/>
        <dbReference type="EC" id="2.7.1.24"/>
    </reaction>
</comment>
<keyword evidence="5" id="KW-0963">Cytoplasm</keyword>
<dbReference type="InterPro" id="IPR001977">
    <property type="entry name" value="Depp_CoAkinase"/>
</dbReference>
<dbReference type="GO" id="GO:0016301">
    <property type="term" value="F:kinase activity"/>
    <property type="evidence" value="ECO:0007669"/>
    <property type="project" value="UniProtKB-KW"/>
</dbReference>
<dbReference type="Proteomes" id="UP001500359">
    <property type="component" value="Unassembled WGS sequence"/>
</dbReference>
<dbReference type="PANTHER" id="PTHR10695">
    <property type="entry name" value="DEPHOSPHO-COA KINASE-RELATED"/>
    <property type="match status" value="1"/>
</dbReference>
<evidence type="ECO:0000256" key="6">
    <source>
        <dbReference type="NCBIfam" id="TIGR00152"/>
    </source>
</evidence>
<gene>
    <name evidence="5 7" type="primary">coaE</name>
    <name evidence="7" type="ORF">GCM10009114_31380</name>
</gene>
<dbReference type="HAMAP" id="MF_00376">
    <property type="entry name" value="Dephospho_CoA_kinase"/>
    <property type="match status" value="1"/>
</dbReference>
<keyword evidence="4 5" id="KW-0173">Coenzyme A biosynthesis</keyword>
<keyword evidence="5 7" id="KW-0418">Kinase</keyword>
<comment type="similarity">
    <text evidence="1 5">Belongs to the CoaE family.</text>
</comment>
<dbReference type="PROSITE" id="PS51219">
    <property type="entry name" value="DPCK"/>
    <property type="match status" value="1"/>
</dbReference>
<dbReference type="PANTHER" id="PTHR10695:SF46">
    <property type="entry name" value="BIFUNCTIONAL COENZYME A SYNTHASE-RELATED"/>
    <property type="match status" value="1"/>
</dbReference>